<comment type="caution">
    <text evidence="1">The sequence shown here is derived from an EMBL/GenBank/DDBJ whole genome shotgun (WGS) entry which is preliminary data.</text>
</comment>
<proteinExistence type="predicted"/>
<dbReference type="EMBL" id="JABWDY010034139">
    <property type="protein sequence ID" value="KAF5182922.1"/>
    <property type="molecule type" value="Genomic_DNA"/>
</dbReference>
<keyword evidence="2" id="KW-1185">Reference proteome</keyword>
<organism evidence="1 2">
    <name type="scientific">Thalictrum thalictroides</name>
    <name type="common">Rue-anemone</name>
    <name type="synonym">Anemone thalictroides</name>
    <dbReference type="NCBI Taxonomy" id="46969"/>
    <lineage>
        <taxon>Eukaryota</taxon>
        <taxon>Viridiplantae</taxon>
        <taxon>Streptophyta</taxon>
        <taxon>Embryophyta</taxon>
        <taxon>Tracheophyta</taxon>
        <taxon>Spermatophyta</taxon>
        <taxon>Magnoliopsida</taxon>
        <taxon>Ranunculales</taxon>
        <taxon>Ranunculaceae</taxon>
        <taxon>Thalictroideae</taxon>
        <taxon>Thalictrum</taxon>
    </lineage>
</organism>
<sequence length="61" mass="6674">MGMRDSTIFPDNCTSSPRIGVAKMKGVTITVIVRTITLDRLIAMHVDFHHVVFLCSIGLSA</sequence>
<name>A0A7J6VF13_THATH</name>
<evidence type="ECO:0000313" key="1">
    <source>
        <dbReference type="EMBL" id="KAF5182922.1"/>
    </source>
</evidence>
<protein>
    <submittedName>
        <fullName evidence="1">Uncharacterized protein</fullName>
    </submittedName>
</protein>
<gene>
    <name evidence="1" type="ORF">FRX31_027490</name>
</gene>
<dbReference type="AlphaFoldDB" id="A0A7J6VF13"/>
<dbReference type="Proteomes" id="UP000554482">
    <property type="component" value="Unassembled WGS sequence"/>
</dbReference>
<reference evidence="1 2" key="1">
    <citation type="submission" date="2020-06" db="EMBL/GenBank/DDBJ databases">
        <title>Transcriptomic and genomic resources for Thalictrum thalictroides and T. hernandezii: Facilitating candidate gene discovery in an emerging model plant lineage.</title>
        <authorList>
            <person name="Arias T."/>
            <person name="Riano-Pachon D.M."/>
            <person name="Di Stilio V.S."/>
        </authorList>
    </citation>
    <scope>NUCLEOTIDE SEQUENCE [LARGE SCALE GENOMIC DNA]</scope>
    <source>
        <strain evidence="2">cv. WT478/WT964</strain>
        <tissue evidence="1">Leaves</tissue>
    </source>
</reference>
<evidence type="ECO:0000313" key="2">
    <source>
        <dbReference type="Proteomes" id="UP000554482"/>
    </source>
</evidence>
<accession>A0A7J6VF13</accession>